<dbReference type="OrthoDB" id="9810782at2"/>
<keyword evidence="7" id="KW-1185">Reference proteome</keyword>
<dbReference type="Pfam" id="PF04879">
    <property type="entry name" value="Molybdop_Fe4S4"/>
    <property type="match status" value="1"/>
</dbReference>
<evidence type="ECO:0000313" key="6">
    <source>
        <dbReference type="EMBL" id="EAT16893.1"/>
    </source>
</evidence>
<dbReference type="Pfam" id="PF00384">
    <property type="entry name" value="Molybdopterin"/>
    <property type="match status" value="1"/>
</dbReference>
<dbReference type="GO" id="GO:0018818">
    <property type="term" value="F:acetylene hydratase activity"/>
    <property type="evidence" value="ECO:0007669"/>
    <property type="project" value="InterPro"/>
</dbReference>
<reference evidence="6" key="2">
    <citation type="submission" date="2006-05" db="EMBL/GenBank/DDBJ databases">
        <title>Sequencing of the draft genome and assembly of Desulfuromonas acetoxidans DSM 684.</title>
        <authorList>
            <consortium name="US DOE Joint Genome Institute (JGI-PGF)"/>
            <person name="Copeland A."/>
            <person name="Lucas S."/>
            <person name="Lapidus A."/>
            <person name="Barry K."/>
            <person name="Detter J.C."/>
            <person name="Glavina del Rio T."/>
            <person name="Hammon N."/>
            <person name="Israni S."/>
            <person name="Dalin E."/>
            <person name="Tice H."/>
            <person name="Bruce D."/>
            <person name="Pitluck S."/>
            <person name="Richardson P."/>
        </authorList>
    </citation>
    <scope>NUCLEOTIDE SEQUENCE [LARGE SCALE GENOMIC DNA]</scope>
    <source>
        <strain evidence="6">DSM 684</strain>
    </source>
</reference>
<keyword evidence="3" id="KW-0408">Iron</keyword>
<dbReference type="EMBL" id="AAEW02000003">
    <property type="protein sequence ID" value="EAT16893.1"/>
    <property type="molecule type" value="Genomic_DNA"/>
</dbReference>
<dbReference type="GO" id="GO:0016491">
    <property type="term" value="F:oxidoreductase activity"/>
    <property type="evidence" value="ECO:0007669"/>
    <property type="project" value="InterPro"/>
</dbReference>
<dbReference type="CDD" id="cd02781">
    <property type="entry name" value="MopB_CT_Acetylene-hydratase"/>
    <property type="match status" value="1"/>
</dbReference>
<dbReference type="CDD" id="cd02759">
    <property type="entry name" value="MopB_Acetylene-hydratase"/>
    <property type="match status" value="1"/>
</dbReference>
<dbReference type="Gene3D" id="3.40.50.740">
    <property type="match status" value="1"/>
</dbReference>
<dbReference type="GO" id="GO:0043546">
    <property type="term" value="F:molybdopterin cofactor binding"/>
    <property type="evidence" value="ECO:0007669"/>
    <property type="project" value="InterPro"/>
</dbReference>
<accession>Q1K2I8</accession>
<sequence length="750" mass="84484">MIGNVDLTQEGVEVKKSACYFCHQNCGVLAYVKDDKVLAIEGDPEFPTNQGGLCCRGNIALKHLDHPDRVNYPLKRVGKRGEGKWEQIPWDQAIKEIAAKLSDIRDKFGAEAVATAGGTQRTDDWARRRFMNLFGSPNGFHNAHLCWIPTFMVETAIYGWCPFDLDIGASKCIVLWGQNPGASGMPEAHHIADLQAKGMKVIVIDPRFTESASKADLWLPLRPGSDLALALSWIHVIIYEGLMDQDFVMEYTEGFNELAEHVVDFSPEWAAERTWLTPEQIRAGAHMYAMNKPGNIQWGTSVDQIGKPAGATMHARAILRALTGNLDCPGADLLTGPSQDYLTDEELEGNQFLSDEQKAKQIGSDKFPMVTWPGYSKICELTKKTWGKVPTAEWMCEAHPPSVFRAIANSDPYPVKALMIAATNPLASYGETSVVLEALRKVDFMVACDYWITPSAMFADYIMPIAGALERPIITNSYGCADFMLTAQRAIKPMYERRNDFNFWRDLGIALGQEENWPWETVEDAYYSAIEPIGHPVSNFDEFVENVRFHFPEREYYKYKRQGFATPSGKVELYSSTLKELGLPPLPEYVGPSENEIDNPELAEKFPLVLTTGGGFMPFHHSEHFQIKDMRFLRHSPFMDINPATAKELGIEDGDWVWIETDRGRMKQRANLTEAIHQKVIYTQRCWWYPEKDMRDIELGGELGGALESNGNVLTCTTDDYCDPYSGSWANRGLLCRVYKVEEADLKEVI</sequence>
<dbReference type="AlphaFoldDB" id="Q1K2I8"/>
<reference evidence="6" key="1">
    <citation type="submission" date="2006-05" db="EMBL/GenBank/DDBJ databases">
        <title>Annotation of the draft genome assembly of Desulfuromonas acetoxidans DSM 684.</title>
        <authorList>
            <consortium name="US DOE Joint Genome Institute (JGI-ORNL)"/>
            <person name="Larimer F."/>
            <person name="Land M."/>
            <person name="Hauser L."/>
        </authorList>
    </citation>
    <scope>NUCLEOTIDE SEQUENCE [LARGE SCALE GENOMIC DNA]</scope>
    <source>
        <strain evidence="6">DSM 684</strain>
    </source>
</reference>
<dbReference type="InterPro" id="IPR050612">
    <property type="entry name" value="Prok_Mopterin_Oxidored"/>
</dbReference>
<dbReference type="PANTHER" id="PTHR43742">
    <property type="entry name" value="TRIMETHYLAMINE-N-OXIDE REDUCTASE"/>
    <property type="match status" value="1"/>
</dbReference>
<dbReference type="SUPFAM" id="SSF53706">
    <property type="entry name" value="Formate dehydrogenase/DMSO reductase, domains 1-3"/>
    <property type="match status" value="1"/>
</dbReference>
<dbReference type="InterPro" id="IPR009010">
    <property type="entry name" value="Asp_de-COase-like_dom_sf"/>
</dbReference>
<evidence type="ECO:0000256" key="2">
    <source>
        <dbReference type="ARBA" id="ARBA00022723"/>
    </source>
</evidence>
<dbReference type="GO" id="GO:0051536">
    <property type="term" value="F:iron-sulfur cluster binding"/>
    <property type="evidence" value="ECO:0007669"/>
    <property type="project" value="UniProtKB-KW"/>
</dbReference>
<dbReference type="InterPro" id="IPR006657">
    <property type="entry name" value="MoPterin_dinucl-bd_dom"/>
</dbReference>
<name>Q1K2I8_DESA6</name>
<evidence type="ECO:0000256" key="3">
    <source>
        <dbReference type="ARBA" id="ARBA00023004"/>
    </source>
</evidence>
<dbReference type="Gene3D" id="2.20.25.90">
    <property type="entry name" value="ADC-like domains"/>
    <property type="match status" value="1"/>
</dbReference>
<dbReference type="RefSeq" id="WP_005998389.1">
    <property type="nucleotide sequence ID" value="NZ_AAEW02000003.1"/>
</dbReference>
<dbReference type="InterPro" id="IPR006656">
    <property type="entry name" value="Mopterin_OxRdtase"/>
</dbReference>
<dbReference type="Gene3D" id="3.40.228.10">
    <property type="entry name" value="Dimethylsulfoxide Reductase, domain 2"/>
    <property type="match status" value="1"/>
</dbReference>
<feature type="domain" description="4Fe-4S Mo/W bis-MGD-type" evidence="5">
    <location>
        <begin position="12"/>
        <end position="68"/>
    </location>
</feature>
<evidence type="ECO:0000256" key="4">
    <source>
        <dbReference type="ARBA" id="ARBA00023014"/>
    </source>
</evidence>
<dbReference type="Pfam" id="PF01568">
    <property type="entry name" value="Molydop_binding"/>
    <property type="match status" value="1"/>
</dbReference>
<evidence type="ECO:0000313" key="7">
    <source>
        <dbReference type="Proteomes" id="UP000005695"/>
    </source>
</evidence>
<proteinExistence type="inferred from homology"/>
<dbReference type="PROSITE" id="PS51669">
    <property type="entry name" value="4FE4S_MOW_BIS_MGD"/>
    <property type="match status" value="1"/>
</dbReference>
<keyword evidence="2" id="KW-0479">Metal-binding</keyword>
<dbReference type="InterPro" id="IPR041930">
    <property type="entry name" value="Acetylene_hydratase"/>
</dbReference>
<dbReference type="GO" id="GO:0046872">
    <property type="term" value="F:metal ion binding"/>
    <property type="evidence" value="ECO:0007669"/>
    <property type="project" value="UniProtKB-KW"/>
</dbReference>
<comment type="caution">
    <text evidence="6">The sequence shown here is derived from an EMBL/GenBank/DDBJ whole genome shotgun (WGS) entry which is preliminary data.</text>
</comment>
<organism evidence="6 7">
    <name type="scientific">Desulfuromonas acetoxidans (strain DSM 684 / 11070)</name>
    <dbReference type="NCBI Taxonomy" id="281689"/>
    <lineage>
        <taxon>Bacteria</taxon>
        <taxon>Pseudomonadati</taxon>
        <taxon>Thermodesulfobacteriota</taxon>
        <taxon>Desulfuromonadia</taxon>
        <taxon>Desulfuromonadales</taxon>
        <taxon>Desulfuromonadaceae</taxon>
        <taxon>Desulfuromonas</taxon>
    </lineage>
</organism>
<protein>
    <submittedName>
        <fullName evidence="6">Molybdopterin oxidoreductase</fullName>
    </submittedName>
</protein>
<evidence type="ECO:0000256" key="1">
    <source>
        <dbReference type="ARBA" id="ARBA00010312"/>
    </source>
</evidence>
<dbReference type="PANTHER" id="PTHR43742:SF6">
    <property type="entry name" value="OXIDOREDUCTASE YYAE-RELATED"/>
    <property type="match status" value="1"/>
</dbReference>
<evidence type="ECO:0000259" key="5">
    <source>
        <dbReference type="PROSITE" id="PS51669"/>
    </source>
</evidence>
<dbReference type="InterPro" id="IPR006963">
    <property type="entry name" value="Mopterin_OxRdtase_4Fe-4S_dom"/>
</dbReference>
<keyword evidence="4" id="KW-0411">Iron-sulfur</keyword>
<gene>
    <name evidence="6" type="ORF">Dace_2145</name>
</gene>
<dbReference type="InterPro" id="IPR037949">
    <property type="entry name" value="MopB_CT_Acetylene-hydratase"/>
</dbReference>
<dbReference type="SMART" id="SM00926">
    <property type="entry name" value="Molybdop_Fe4S4"/>
    <property type="match status" value="1"/>
</dbReference>
<dbReference type="Proteomes" id="UP000005695">
    <property type="component" value="Unassembled WGS sequence"/>
</dbReference>
<dbReference type="SUPFAM" id="SSF50692">
    <property type="entry name" value="ADC-like"/>
    <property type="match status" value="1"/>
</dbReference>
<comment type="similarity">
    <text evidence="1">Belongs to the prokaryotic molybdopterin-containing oxidoreductase family.</text>
</comment>
<dbReference type="Gene3D" id="2.40.40.20">
    <property type="match status" value="1"/>
</dbReference>